<dbReference type="AlphaFoldDB" id="A0A841PVA1"/>
<evidence type="ECO:0000256" key="3">
    <source>
        <dbReference type="PIRSR" id="PIRSR600183-50"/>
    </source>
</evidence>
<comment type="caution">
    <text evidence="5">The sequence shown here is derived from an EMBL/GenBank/DDBJ whole genome shotgun (WGS) entry which is preliminary data.</text>
</comment>
<feature type="modified residue" description="N6-(pyridoxal phosphate)lysine" evidence="3">
    <location>
        <position position="52"/>
    </location>
</feature>
<reference evidence="5 6" key="1">
    <citation type="submission" date="2020-08" db="EMBL/GenBank/DDBJ databases">
        <title>Genomic Encyclopedia of Type Strains, Phase IV (KMG-IV): sequencing the most valuable type-strain genomes for metagenomic binning, comparative biology and taxonomic classification.</title>
        <authorList>
            <person name="Goeker M."/>
        </authorList>
    </citation>
    <scope>NUCLEOTIDE SEQUENCE [LARGE SCALE GENOMIC DNA]</scope>
    <source>
        <strain evidence="5 6">DSM 21769</strain>
    </source>
</reference>
<dbReference type="PANTHER" id="PTHR43727">
    <property type="entry name" value="DIAMINOPIMELATE DECARBOXYLASE"/>
    <property type="match status" value="1"/>
</dbReference>
<dbReference type="Gene3D" id="3.20.20.10">
    <property type="entry name" value="Alanine racemase"/>
    <property type="match status" value="1"/>
</dbReference>
<proteinExistence type="predicted"/>
<evidence type="ECO:0000259" key="4">
    <source>
        <dbReference type="Pfam" id="PF02784"/>
    </source>
</evidence>
<evidence type="ECO:0000313" key="5">
    <source>
        <dbReference type="EMBL" id="MBB6451076.1"/>
    </source>
</evidence>
<protein>
    <submittedName>
        <fullName evidence="5">Diaminopimelate decarboxylase</fullName>
        <ecNumber evidence="5">4.1.1.20</ecNumber>
    </submittedName>
</protein>
<organism evidence="5 6">
    <name type="scientific">Geomicrobium halophilum</name>
    <dbReference type="NCBI Taxonomy" id="549000"/>
    <lineage>
        <taxon>Bacteria</taxon>
        <taxon>Bacillati</taxon>
        <taxon>Bacillota</taxon>
        <taxon>Bacilli</taxon>
        <taxon>Bacillales</taxon>
        <taxon>Geomicrobium</taxon>
    </lineage>
</organism>
<dbReference type="SUPFAM" id="SSF50621">
    <property type="entry name" value="Alanine racemase C-terminal domain-like"/>
    <property type="match status" value="1"/>
</dbReference>
<dbReference type="InterPro" id="IPR029066">
    <property type="entry name" value="PLP-binding_barrel"/>
</dbReference>
<dbReference type="GO" id="GO:0006596">
    <property type="term" value="P:polyamine biosynthetic process"/>
    <property type="evidence" value="ECO:0007669"/>
    <property type="project" value="InterPro"/>
</dbReference>
<dbReference type="EC" id="4.1.1.20" evidence="5"/>
<dbReference type="GO" id="GO:0008836">
    <property type="term" value="F:diaminopimelate decarboxylase activity"/>
    <property type="evidence" value="ECO:0007669"/>
    <property type="project" value="UniProtKB-EC"/>
</dbReference>
<dbReference type="InterPro" id="IPR022644">
    <property type="entry name" value="De-COase2_N"/>
</dbReference>
<keyword evidence="5" id="KW-0456">Lyase</keyword>
<dbReference type="SUPFAM" id="SSF51419">
    <property type="entry name" value="PLP-binding barrel"/>
    <property type="match status" value="1"/>
</dbReference>
<dbReference type="Gene3D" id="2.40.37.10">
    <property type="entry name" value="Lyase, Ornithine Decarboxylase, Chain A, domain 1"/>
    <property type="match status" value="1"/>
</dbReference>
<evidence type="ECO:0000256" key="2">
    <source>
        <dbReference type="ARBA" id="ARBA00022898"/>
    </source>
</evidence>
<keyword evidence="2 3" id="KW-0663">Pyridoxal phosphate</keyword>
<dbReference type="PRINTS" id="PR01179">
    <property type="entry name" value="ODADCRBXLASE"/>
</dbReference>
<feature type="domain" description="Orn/DAP/Arg decarboxylase 2 N-terminal" evidence="4">
    <location>
        <begin position="29"/>
        <end position="277"/>
    </location>
</feature>
<sequence>MQVNIRRWVKELKKQKDEPVCAYMHDLPSLESHIKSMASILPQKTRLFYAIKANPDPKILETLLPHVDGFEVASLGELQRVRHVSAEIPVLFGGPGKKEYELEQALQTGISYIHVESLLELQKLIHVATRMDIDTNILLRVNLHDHTLPVTNVTMAGKPSPFGMDEWNIEEALAILQDSENTHVHFQGFHFHSLSNNMHADRHMEMILLYMEKVEEWKQKFNVEVRVVNVGGGFGVSYDDKPSFDWERFTTLFKRSGMHHRLGKTKLFFEPGRYIVADCAYYAAEVIDLKPSMNQNFAILRGGTHHQRLPASWGHDHPFSIISIDDQQWKYDFERPGINNGSVTLVGELCSPKDRFHSEAKIKQLRVGDIVVFEKSGAYSWTISHHDFLGHPYPDFLYKEEGMKDEPSTVSLTSNER</sequence>
<dbReference type="Proteomes" id="UP000568839">
    <property type="component" value="Unassembled WGS sequence"/>
</dbReference>
<evidence type="ECO:0000313" key="6">
    <source>
        <dbReference type="Proteomes" id="UP000568839"/>
    </source>
</evidence>
<keyword evidence="6" id="KW-1185">Reference proteome</keyword>
<dbReference type="InterPro" id="IPR009006">
    <property type="entry name" value="Ala_racemase/Decarboxylase_C"/>
</dbReference>
<dbReference type="PANTHER" id="PTHR43727:SF2">
    <property type="entry name" value="GROUP IV DECARBOXYLASE"/>
    <property type="match status" value="1"/>
</dbReference>
<dbReference type="InterPro" id="IPR002433">
    <property type="entry name" value="Orn_de-COase"/>
</dbReference>
<evidence type="ECO:0000256" key="1">
    <source>
        <dbReference type="ARBA" id="ARBA00001933"/>
    </source>
</evidence>
<dbReference type="Pfam" id="PF02784">
    <property type="entry name" value="Orn_Arg_deC_N"/>
    <property type="match status" value="1"/>
</dbReference>
<accession>A0A841PVA1</accession>
<comment type="cofactor">
    <cofactor evidence="1 3">
        <name>pyridoxal 5'-phosphate</name>
        <dbReference type="ChEBI" id="CHEBI:597326"/>
    </cofactor>
</comment>
<dbReference type="InterPro" id="IPR000183">
    <property type="entry name" value="Orn/DAP/Arg_de-COase"/>
</dbReference>
<feature type="active site" description="Proton donor" evidence="3">
    <location>
        <position position="350"/>
    </location>
</feature>
<gene>
    <name evidence="5" type="ORF">HNR44_003070</name>
</gene>
<dbReference type="EMBL" id="JACHHJ010000005">
    <property type="protein sequence ID" value="MBB6451076.1"/>
    <property type="molecule type" value="Genomic_DNA"/>
</dbReference>
<dbReference type="PRINTS" id="PR01182">
    <property type="entry name" value="ORNDCRBXLASE"/>
</dbReference>
<dbReference type="GO" id="GO:0009089">
    <property type="term" value="P:lysine biosynthetic process via diaminopimelate"/>
    <property type="evidence" value="ECO:0007669"/>
    <property type="project" value="TreeGrafter"/>
</dbReference>
<name>A0A841PVA1_9BACL</name>